<dbReference type="Proteomes" id="UP001341281">
    <property type="component" value="Chromosome 04"/>
</dbReference>
<accession>A0AAQ3WP31</accession>
<evidence type="ECO:0008006" key="5">
    <source>
        <dbReference type="Google" id="ProtNLM"/>
    </source>
</evidence>
<reference evidence="3 4" key="1">
    <citation type="submission" date="2024-02" db="EMBL/GenBank/DDBJ databases">
        <title>High-quality chromosome-scale genome assembly of Pensacola bahiagrass (Paspalum notatum Flugge var. saurae).</title>
        <authorList>
            <person name="Vega J.M."/>
            <person name="Podio M."/>
            <person name="Orjuela J."/>
            <person name="Siena L.A."/>
            <person name="Pessino S.C."/>
            <person name="Combes M.C."/>
            <person name="Mariac C."/>
            <person name="Albertini E."/>
            <person name="Pupilli F."/>
            <person name="Ortiz J.P.A."/>
            <person name="Leblanc O."/>
        </authorList>
    </citation>
    <scope>NUCLEOTIDE SEQUENCE [LARGE SCALE GENOMIC DNA]</scope>
    <source>
        <strain evidence="3">R1</strain>
        <tissue evidence="3">Leaf</tissue>
    </source>
</reference>
<protein>
    <recommendedName>
        <fullName evidence="5">F-box domain-containing protein</fullName>
    </recommendedName>
</protein>
<evidence type="ECO:0000313" key="4">
    <source>
        <dbReference type="Proteomes" id="UP001341281"/>
    </source>
</evidence>
<dbReference type="AlphaFoldDB" id="A0AAQ3WP31"/>
<organism evidence="3 4">
    <name type="scientific">Paspalum notatum var. saurae</name>
    <dbReference type="NCBI Taxonomy" id="547442"/>
    <lineage>
        <taxon>Eukaryota</taxon>
        <taxon>Viridiplantae</taxon>
        <taxon>Streptophyta</taxon>
        <taxon>Embryophyta</taxon>
        <taxon>Tracheophyta</taxon>
        <taxon>Spermatophyta</taxon>
        <taxon>Magnoliopsida</taxon>
        <taxon>Liliopsida</taxon>
        <taxon>Poales</taxon>
        <taxon>Poaceae</taxon>
        <taxon>PACMAD clade</taxon>
        <taxon>Panicoideae</taxon>
        <taxon>Andropogonodae</taxon>
        <taxon>Paspaleae</taxon>
        <taxon>Paspalinae</taxon>
        <taxon>Paspalum</taxon>
    </lineage>
</organism>
<dbReference type="Gene3D" id="3.80.10.10">
    <property type="entry name" value="Ribonuclease Inhibitor"/>
    <property type="match status" value="1"/>
</dbReference>
<dbReference type="InterPro" id="IPR053772">
    <property type="entry name" value="At1g61320/At1g61330-like"/>
</dbReference>
<dbReference type="InterPro" id="IPR036047">
    <property type="entry name" value="F-box-like_dom_sf"/>
</dbReference>
<feature type="domain" description="F-box" evidence="1">
    <location>
        <begin position="24"/>
        <end position="56"/>
    </location>
</feature>
<dbReference type="SUPFAM" id="SSF52047">
    <property type="entry name" value="RNI-like"/>
    <property type="match status" value="1"/>
</dbReference>
<dbReference type="InterPro" id="IPR032675">
    <property type="entry name" value="LRR_dom_sf"/>
</dbReference>
<dbReference type="PANTHER" id="PTHR34145">
    <property type="entry name" value="OS02G0105600 PROTEIN"/>
    <property type="match status" value="1"/>
</dbReference>
<dbReference type="Pfam" id="PF00646">
    <property type="entry name" value="F-box"/>
    <property type="match status" value="1"/>
</dbReference>
<evidence type="ECO:0000259" key="1">
    <source>
        <dbReference type="Pfam" id="PF00646"/>
    </source>
</evidence>
<dbReference type="EMBL" id="CP144748">
    <property type="protein sequence ID" value="WVZ68818.1"/>
    <property type="molecule type" value="Genomic_DNA"/>
</dbReference>
<gene>
    <name evidence="3" type="ORF">U9M48_017707</name>
</gene>
<proteinExistence type="predicted"/>
<evidence type="ECO:0000313" key="3">
    <source>
        <dbReference type="EMBL" id="WVZ68818.1"/>
    </source>
</evidence>
<evidence type="ECO:0000259" key="2">
    <source>
        <dbReference type="Pfam" id="PF23622"/>
    </source>
</evidence>
<name>A0AAQ3WP31_PASNO</name>
<dbReference type="InterPro" id="IPR001810">
    <property type="entry name" value="F-box_dom"/>
</dbReference>
<dbReference type="SUPFAM" id="SSF81383">
    <property type="entry name" value="F-box domain"/>
    <property type="match status" value="1"/>
</dbReference>
<dbReference type="Pfam" id="PF23622">
    <property type="entry name" value="LRR_At1g61320_AtMIF1"/>
    <property type="match status" value="1"/>
</dbReference>
<dbReference type="PANTHER" id="PTHR34145:SF28">
    <property type="entry name" value="F-BOX DOMAIN-CONTAINING PROTEIN"/>
    <property type="match status" value="1"/>
</dbReference>
<sequence>MGRRPRKRRHRRAAAAAAEGPDCFSHLTEDLLRSILNRLSTRFAARLAAVSRHFRREVPALLERVDSLTLTEPAFEPSLPETPPLLLRRLDIAPHRVMPASAFRAVLNDAAQHGLSELGFRLVRRQRLPKNVLSVKSLVVLDLNTCAVPPWCEARCPCLRTLKLQRVAIHQDTINRILVSASCLETLEMEYCTGFGTGKDGGCTLVSPSVRYLVFRPTQKQAETAIRASGLRMVTLYTRGRAKKLELASAPEITKAYLHFAKSPRIMESFTVRPFLDAGVRLQCLKLGGHAMKILSSEYEEIPKLMVMFQDLRILSVSVDLSNEQEPVFLLKLLESCPNLQKFTLSVAGKCSENNLPPSVDPTDRLASISCLTSSLVQFKFRGFKPQEYQKKLMGFLLTQAMNLKMVHVEFEKNDLATVEEMLSVRTGTVQNKSTKYKKSYIQMDYS</sequence>
<feature type="domain" description="At1g61320/AtMIF1 LRR" evidence="2">
    <location>
        <begin position="103"/>
        <end position="414"/>
    </location>
</feature>
<dbReference type="InterPro" id="IPR055357">
    <property type="entry name" value="LRR_At1g61320_AtMIF1"/>
</dbReference>
<keyword evidence="4" id="KW-1185">Reference proteome</keyword>